<keyword evidence="2" id="KW-1185">Reference proteome</keyword>
<dbReference type="KEGG" id="nsh:GXM_03339"/>
<dbReference type="AlphaFoldDB" id="A0A5P8VZM2"/>
<dbReference type="Proteomes" id="UP000326678">
    <property type="component" value="Chromosome Gxm1"/>
</dbReference>
<accession>A0A5P8VZM2</accession>
<name>A0A5P8VZM2_9NOSO</name>
<gene>
    <name evidence="1" type="ORF">GXM_03339</name>
</gene>
<organism evidence="1 2">
    <name type="scientific">Nostoc sphaeroides CCNUC1</name>
    <dbReference type="NCBI Taxonomy" id="2653204"/>
    <lineage>
        <taxon>Bacteria</taxon>
        <taxon>Bacillati</taxon>
        <taxon>Cyanobacteriota</taxon>
        <taxon>Cyanophyceae</taxon>
        <taxon>Nostocales</taxon>
        <taxon>Nostocaceae</taxon>
        <taxon>Nostoc</taxon>
    </lineage>
</organism>
<reference evidence="1 2" key="1">
    <citation type="submission" date="2019-10" db="EMBL/GenBank/DDBJ databases">
        <title>Genomic and transcriptomic insights into the perfect genentic adaptation of a filamentous nitrogen-fixing cyanobacterium to rice fields.</title>
        <authorList>
            <person name="Chen Z."/>
        </authorList>
    </citation>
    <scope>NUCLEOTIDE SEQUENCE [LARGE SCALE GENOMIC DNA]</scope>
    <source>
        <strain evidence="1">CCNUC1</strain>
    </source>
</reference>
<sequence>MTFEVSLEVENSIYESELPEIKWVRYAFGVTHPTKML</sequence>
<dbReference type="EMBL" id="CP045226">
    <property type="protein sequence ID" value="QFS45860.1"/>
    <property type="molecule type" value="Genomic_DNA"/>
</dbReference>
<evidence type="ECO:0000313" key="1">
    <source>
        <dbReference type="EMBL" id="QFS45860.1"/>
    </source>
</evidence>
<evidence type="ECO:0000313" key="2">
    <source>
        <dbReference type="Proteomes" id="UP000326678"/>
    </source>
</evidence>
<proteinExistence type="predicted"/>
<protein>
    <submittedName>
        <fullName evidence="1">Uncharacterized protein</fullName>
    </submittedName>
</protein>